<comment type="function">
    <text evidence="10">Part of the Sec protein translocase complex. Interacts with the SecYEG preprotein conducting channel. SecDF uses the proton motive force (PMF) to complete protein translocation after the ATP-dependent function of SecA.</text>
</comment>
<dbReference type="Pfam" id="PF21760">
    <property type="entry name" value="SecD_1st"/>
    <property type="match status" value="1"/>
</dbReference>
<dbReference type="Pfam" id="PF07549">
    <property type="entry name" value="Sec_GG"/>
    <property type="match status" value="1"/>
</dbReference>
<dbReference type="InterPro" id="IPR055344">
    <property type="entry name" value="SecD_SecF_C_bact"/>
</dbReference>
<evidence type="ECO:0000256" key="9">
    <source>
        <dbReference type="ARBA" id="ARBA00023136"/>
    </source>
</evidence>
<keyword evidence="9 10" id="KW-0472">Membrane</keyword>
<dbReference type="EMBL" id="SMAI01000006">
    <property type="protein sequence ID" value="TCT04593.1"/>
    <property type="molecule type" value="Genomic_DNA"/>
</dbReference>
<dbReference type="GO" id="GO:0065002">
    <property type="term" value="P:intracellular protein transmembrane transport"/>
    <property type="evidence" value="ECO:0007669"/>
    <property type="project" value="UniProtKB-UniRule"/>
</dbReference>
<dbReference type="HAMAP" id="MF_01463_B">
    <property type="entry name" value="SecD_B"/>
    <property type="match status" value="1"/>
</dbReference>
<dbReference type="Proteomes" id="UP000294664">
    <property type="component" value="Unassembled WGS sequence"/>
</dbReference>
<dbReference type="InterPro" id="IPR022813">
    <property type="entry name" value="SecD/SecF_arch_bac"/>
</dbReference>
<dbReference type="GO" id="GO:0043952">
    <property type="term" value="P:protein transport by the Sec complex"/>
    <property type="evidence" value="ECO:0007669"/>
    <property type="project" value="UniProtKB-UniRule"/>
</dbReference>
<dbReference type="InterPro" id="IPR048631">
    <property type="entry name" value="SecD_1st"/>
</dbReference>
<dbReference type="PANTHER" id="PTHR30081">
    <property type="entry name" value="PROTEIN-EXPORT MEMBRANE PROTEIN SEC"/>
    <property type="match status" value="1"/>
</dbReference>
<comment type="caution">
    <text evidence="14">The sequence shown here is derived from an EMBL/GenBank/DDBJ whole genome shotgun (WGS) entry which is preliminary data.</text>
</comment>
<keyword evidence="2 10" id="KW-0813">Transport</keyword>
<organism evidence="14 15">
    <name type="scientific">Aquabacter spiritensis</name>
    <dbReference type="NCBI Taxonomy" id="933073"/>
    <lineage>
        <taxon>Bacteria</taxon>
        <taxon>Pseudomonadati</taxon>
        <taxon>Pseudomonadota</taxon>
        <taxon>Alphaproteobacteria</taxon>
        <taxon>Hyphomicrobiales</taxon>
        <taxon>Xanthobacteraceae</taxon>
        <taxon>Aquabacter</taxon>
    </lineage>
</organism>
<dbReference type="FunFam" id="1.20.1640.10:FF:000004">
    <property type="entry name" value="Protein translocase subunit SecD"/>
    <property type="match status" value="1"/>
</dbReference>
<evidence type="ECO:0000313" key="14">
    <source>
        <dbReference type="EMBL" id="TCT04593.1"/>
    </source>
</evidence>
<evidence type="ECO:0000256" key="1">
    <source>
        <dbReference type="ARBA" id="ARBA00004651"/>
    </source>
</evidence>
<dbReference type="InterPro" id="IPR048634">
    <property type="entry name" value="SecD_SecF_C"/>
</dbReference>
<dbReference type="InterPro" id="IPR005791">
    <property type="entry name" value="SecD"/>
</dbReference>
<keyword evidence="15" id="KW-1185">Reference proteome</keyword>
<gene>
    <name evidence="10" type="primary">secD</name>
    <name evidence="14" type="ORF">EDC64_10622</name>
</gene>
<dbReference type="GO" id="GO:0015450">
    <property type="term" value="F:protein-transporting ATPase activity"/>
    <property type="evidence" value="ECO:0007669"/>
    <property type="project" value="InterPro"/>
</dbReference>
<keyword evidence="3 10" id="KW-1003">Cell membrane</keyword>
<evidence type="ECO:0000256" key="5">
    <source>
        <dbReference type="ARBA" id="ARBA00022692"/>
    </source>
</evidence>
<evidence type="ECO:0000259" key="12">
    <source>
        <dbReference type="Pfam" id="PF21760"/>
    </source>
</evidence>
<proteinExistence type="inferred from homology"/>
<dbReference type="SUPFAM" id="SSF82866">
    <property type="entry name" value="Multidrug efflux transporter AcrB transmembrane domain"/>
    <property type="match status" value="1"/>
</dbReference>
<comment type="similarity">
    <text evidence="10">Belongs to the SecD/SecF family. SecD subfamily.</text>
</comment>
<feature type="domain" description="Protein translocase subunit SecDF P1" evidence="12">
    <location>
        <begin position="164"/>
        <end position="223"/>
    </location>
</feature>
<evidence type="ECO:0000256" key="10">
    <source>
        <dbReference type="HAMAP-Rule" id="MF_01463"/>
    </source>
</evidence>
<accession>A0A4R3LVK7</accession>
<name>A0A4R3LVK7_9HYPH</name>
<evidence type="ECO:0000313" key="15">
    <source>
        <dbReference type="Proteomes" id="UP000294664"/>
    </source>
</evidence>
<dbReference type="NCBIfam" id="TIGR01129">
    <property type="entry name" value="secD"/>
    <property type="match status" value="1"/>
</dbReference>
<keyword evidence="5 10" id="KW-0812">Transmembrane</keyword>
<evidence type="ECO:0000259" key="13">
    <source>
        <dbReference type="Pfam" id="PF22599"/>
    </source>
</evidence>
<keyword evidence="8 10" id="KW-0811">Translocation</keyword>
<evidence type="ECO:0000256" key="2">
    <source>
        <dbReference type="ARBA" id="ARBA00022448"/>
    </source>
</evidence>
<dbReference type="PANTHER" id="PTHR30081:SF1">
    <property type="entry name" value="PROTEIN TRANSLOCASE SUBUNIT SECD"/>
    <property type="match status" value="1"/>
</dbReference>
<comment type="subcellular location">
    <subcellularLocation>
        <location evidence="1 10">Cell membrane</location>
        <topology evidence="1 10">Multi-pass membrane protein</topology>
    </subcellularLocation>
</comment>
<dbReference type="InterPro" id="IPR022646">
    <property type="entry name" value="SecD/SecF_CS"/>
</dbReference>
<comment type="caution">
    <text evidence="10">Lacks conserved residue(s) required for the propagation of feature annotation.</text>
</comment>
<dbReference type="FunFam" id="3.30.70.3400:FF:000006">
    <property type="entry name" value="Protein translocase subunit SecD"/>
    <property type="match status" value="1"/>
</dbReference>
<protein>
    <recommendedName>
        <fullName evidence="10">Protein translocase subunit SecD</fullName>
    </recommendedName>
</protein>
<keyword evidence="7 10" id="KW-1133">Transmembrane helix</keyword>
<dbReference type="GO" id="GO:0006605">
    <property type="term" value="P:protein targeting"/>
    <property type="evidence" value="ECO:0007669"/>
    <property type="project" value="UniProtKB-UniRule"/>
</dbReference>
<dbReference type="GO" id="GO:0005886">
    <property type="term" value="C:plasma membrane"/>
    <property type="evidence" value="ECO:0007669"/>
    <property type="project" value="UniProtKB-SubCell"/>
</dbReference>
<evidence type="ECO:0000256" key="4">
    <source>
        <dbReference type="ARBA" id="ARBA00022519"/>
    </source>
</evidence>
<reference evidence="14 15" key="1">
    <citation type="submission" date="2019-03" db="EMBL/GenBank/DDBJ databases">
        <title>Genomic Encyclopedia of Type Strains, Phase IV (KMG-IV): sequencing the most valuable type-strain genomes for metagenomic binning, comparative biology and taxonomic classification.</title>
        <authorList>
            <person name="Goeker M."/>
        </authorList>
    </citation>
    <scope>NUCLEOTIDE SEQUENCE [LARGE SCALE GENOMIC DNA]</scope>
    <source>
        <strain evidence="14 15">DSM 9035</strain>
    </source>
</reference>
<dbReference type="OrthoDB" id="9805019at2"/>
<feature type="domain" description="SecDF P1 head subdomain" evidence="13">
    <location>
        <begin position="240"/>
        <end position="351"/>
    </location>
</feature>
<dbReference type="RefSeq" id="WP_132031371.1">
    <property type="nucleotide sequence ID" value="NZ_SMAI01000006.1"/>
</dbReference>
<dbReference type="Gene3D" id="3.30.1360.200">
    <property type="match status" value="1"/>
</dbReference>
<keyword evidence="4" id="KW-0997">Cell inner membrane</keyword>
<feature type="transmembrane region" description="Helical" evidence="10">
    <location>
        <begin position="465"/>
        <end position="490"/>
    </location>
</feature>
<dbReference type="AlphaFoldDB" id="A0A4R3LVK7"/>
<keyword evidence="6 10" id="KW-0653">Protein transport</keyword>
<evidence type="ECO:0000259" key="11">
    <source>
        <dbReference type="Pfam" id="PF02355"/>
    </source>
</evidence>
<sequence length="535" mass="57521">MLHFSRFKTALILGITFLGILFALPNVLPPSMLQALPSWLASSHVTLGLDLQGGSHILLEVDGAALRKERAEQVRDEVRRVLREQRIGYTGLVVRDTTVQFRLRDPNEAEKAVTELRKLAAPVTNALLGTGNGEMDLTVTNGGDGSVSVALTQAGLNARIRSAVDQSIEIIRRRIDQLGTVEPNIQRQGADRILVQVPGLQDPQRLKALLGQTAKLAFRMVDQSMSPQQALEGRAPPDSEVLQSNDGVPYLVEKQVRVSGEDLTDAQPGFDQQTSQPLVTFRFNSNGARRFAATTQDAVGRPFAIVLDNQVISAPVIREPILGGSGQISGSFTVQQANDLAILLRAGALPAPLKVMEERTVGPSLGQDSIEAGKTAAYVAAAMVTVFMLAIYGLFGFFALIALAVHVTLMFALQSVLGATLTLPGIAGVVLTIGMAVDSNVVIFERIRDEAREGRSAISAIDKGFVQALGTIMDANITSLATGIILFLLGGSGPVRGFAVTYILGLLTTVFTAYTLTRLMIAWWVRWQRPSKLPI</sequence>
<dbReference type="Pfam" id="PF02355">
    <property type="entry name" value="SecD_SecF_C"/>
    <property type="match status" value="1"/>
</dbReference>
<evidence type="ECO:0000256" key="8">
    <source>
        <dbReference type="ARBA" id="ARBA00023010"/>
    </source>
</evidence>
<feature type="transmembrane region" description="Helical" evidence="10">
    <location>
        <begin position="502"/>
        <end position="525"/>
    </location>
</feature>
<evidence type="ECO:0000256" key="6">
    <source>
        <dbReference type="ARBA" id="ARBA00022927"/>
    </source>
</evidence>
<dbReference type="InterPro" id="IPR054384">
    <property type="entry name" value="SecDF_P1_head"/>
</dbReference>
<comment type="subunit">
    <text evidence="10">Forms a complex with SecF. Part of the essential Sec protein translocation apparatus which comprises SecA, SecYEG and auxiliary proteins SecDF-YajC and YidC.</text>
</comment>
<evidence type="ECO:0000256" key="7">
    <source>
        <dbReference type="ARBA" id="ARBA00022989"/>
    </source>
</evidence>
<dbReference type="Gene3D" id="1.20.1640.10">
    <property type="entry name" value="Multidrug efflux transporter AcrB transmembrane domain"/>
    <property type="match status" value="1"/>
</dbReference>
<feature type="domain" description="Protein export membrane protein SecD/SecF C-terminal" evidence="11">
    <location>
        <begin position="354"/>
        <end position="523"/>
    </location>
</feature>
<evidence type="ECO:0000256" key="3">
    <source>
        <dbReference type="ARBA" id="ARBA00022475"/>
    </source>
</evidence>
<feature type="transmembrane region" description="Helical" evidence="10">
    <location>
        <begin position="423"/>
        <end position="444"/>
    </location>
</feature>
<dbReference type="Gene3D" id="3.30.70.3400">
    <property type="match status" value="2"/>
</dbReference>
<dbReference type="FunFam" id="3.30.1360.200:FF:000002">
    <property type="entry name" value="Preprotein translocase subunit SecD"/>
    <property type="match status" value="1"/>
</dbReference>
<dbReference type="NCBIfam" id="TIGR00916">
    <property type="entry name" value="2A0604s01"/>
    <property type="match status" value="1"/>
</dbReference>
<dbReference type="Pfam" id="PF22599">
    <property type="entry name" value="SecDF_P1_head"/>
    <property type="match status" value="1"/>
</dbReference>